<feature type="transmembrane region" description="Helical" evidence="3">
    <location>
        <begin position="917"/>
        <end position="937"/>
    </location>
</feature>
<dbReference type="RefSeq" id="WP_217789573.1">
    <property type="nucleotide sequence ID" value="NZ_JAHSPG010000001.1"/>
</dbReference>
<proteinExistence type="predicted"/>
<keyword evidence="3" id="KW-1133">Transmembrane helix</keyword>
<dbReference type="SMART" id="SM00028">
    <property type="entry name" value="TPR"/>
    <property type="match status" value="4"/>
</dbReference>
<keyword evidence="1" id="KW-0802">TPR repeat</keyword>
<dbReference type="InterPro" id="IPR019734">
    <property type="entry name" value="TPR_rpt"/>
</dbReference>
<protein>
    <submittedName>
        <fullName evidence="5">CHAT domain-containing protein</fullName>
    </submittedName>
</protein>
<keyword evidence="3" id="KW-0812">Transmembrane</keyword>
<feature type="domain" description="CHAT" evidence="4">
    <location>
        <begin position="652"/>
        <end position="905"/>
    </location>
</feature>
<organism evidence="5 6">
    <name type="scientific">Pinibacter aurantiacus</name>
    <dbReference type="NCBI Taxonomy" id="2851599"/>
    <lineage>
        <taxon>Bacteria</taxon>
        <taxon>Pseudomonadati</taxon>
        <taxon>Bacteroidota</taxon>
        <taxon>Chitinophagia</taxon>
        <taxon>Chitinophagales</taxon>
        <taxon>Chitinophagaceae</taxon>
        <taxon>Pinibacter</taxon>
    </lineage>
</organism>
<keyword evidence="6" id="KW-1185">Reference proteome</keyword>
<comment type="caution">
    <text evidence="5">The sequence shown here is derived from an EMBL/GenBank/DDBJ whole genome shotgun (WGS) entry which is preliminary data.</text>
</comment>
<dbReference type="Pfam" id="PF13424">
    <property type="entry name" value="TPR_12"/>
    <property type="match status" value="1"/>
</dbReference>
<dbReference type="Proteomes" id="UP000812270">
    <property type="component" value="Unassembled WGS sequence"/>
</dbReference>
<keyword evidence="3" id="KW-0472">Membrane</keyword>
<dbReference type="Pfam" id="PF13181">
    <property type="entry name" value="TPR_8"/>
    <property type="match status" value="1"/>
</dbReference>
<accession>A0A9E2S6Z1</accession>
<dbReference type="PANTHER" id="PTHR10098">
    <property type="entry name" value="RAPSYN-RELATED"/>
    <property type="match status" value="1"/>
</dbReference>
<evidence type="ECO:0000256" key="3">
    <source>
        <dbReference type="SAM" id="Phobius"/>
    </source>
</evidence>
<evidence type="ECO:0000259" key="4">
    <source>
        <dbReference type="Pfam" id="PF12770"/>
    </source>
</evidence>
<evidence type="ECO:0000256" key="2">
    <source>
        <dbReference type="SAM" id="Coils"/>
    </source>
</evidence>
<evidence type="ECO:0000313" key="5">
    <source>
        <dbReference type="EMBL" id="MBV4356032.1"/>
    </source>
</evidence>
<evidence type="ECO:0000256" key="1">
    <source>
        <dbReference type="PROSITE-ProRule" id="PRU00339"/>
    </source>
</evidence>
<dbReference type="PANTHER" id="PTHR10098:SF108">
    <property type="entry name" value="TETRATRICOPEPTIDE REPEAT PROTEIN 28"/>
    <property type="match status" value="1"/>
</dbReference>
<dbReference type="Pfam" id="PF12770">
    <property type="entry name" value="CHAT"/>
    <property type="match status" value="1"/>
</dbReference>
<feature type="repeat" description="TPR" evidence="1">
    <location>
        <begin position="344"/>
        <end position="377"/>
    </location>
</feature>
<sequence>MKQRYLLSILYLANISRTKARIRTYICIFLLLTISSSLSAQCPDRDVLFKRTLYLRDSVKGFSEDYLKELLQYKANIDKCAYKGDTTHASLLLTLGLMYSRRGDFLNAVASAKQSIAIASLPKNKSASGNGLLVTDYALLGKLYDSLHLPMEKKYATDSCLSIIAKENVQSPYTLRILFDAADHAFDIGDYHGCLNYVKYGEIIQKNYNSAYLASVLPMWKGLSLMNLGRYEDAENILLQFVETHNSKESQAYLPIVYGNLGQLYARKGDIRQSLYYSNKVLENYRKSKTEDAGHATVLNNIAFEVYYNKTHEYDKALDLYRQAIKIFKSVKEIDEQTRDFEIFNVLDNVANIYVKKGDFNNAMKTFQQAFDLLEPGGSETMLLQMSLANVQVKYVTGFVIDLGDAWLAKYKVTHATADLEKAISIYHTTDRFFDRLKAEQSDVQSKLFWRESSHRLYEHAIEACNFSHNADAAFYFFEKSRAILLNDQIRELDAIGKKDVVKFMQLKRNIVLLERILKDLTSDSSQYRDYQNQLFDNKKRLEKMQDDIRGHNKAYSQSLVDSVFITVKNVQERLLENDQSLLEIFSGDSAIYALHVSKTEKNLYKIDKKQYDKLSLCFLQYCDDADKLNRFFGAFEKCANDLYKLIAGTSKLKSRLIVSPGDNFFPFEALITSYNGPIVKYMIEDHAISYTYSAKFLMTNKVRNSVDAGNGQFMGMAPVTYPAGMHLPSLQNSDASLDNISDYFSSPAVYVTKKASRQQFLDEFSQYQVIQLYTHAADSSAIGEPVIYFADSALYLSDIITGNTMNTNFIVLSACQTGTGRLYRGEGVFSFNRAFAAVGIPSSLTNLWSVNNESTYQLTELMYKYLAQGFPKDVALQKAKLEFMKKVSKERTLPYYWAAPVLVGTVDPVIAGGGGYWKYVLGGTLLIAVIGGGMYMRKRKAGR</sequence>
<evidence type="ECO:0000313" key="6">
    <source>
        <dbReference type="Proteomes" id="UP000812270"/>
    </source>
</evidence>
<name>A0A9E2S6Z1_9BACT</name>
<feature type="coiled-coil region" evidence="2">
    <location>
        <begin position="504"/>
        <end position="548"/>
    </location>
</feature>
<dbReference type="InterPro" id="IPR024983">
    <property type="entry name" value="CHAT_dom"/>
</dbReference>
<dbReference type="PROSITE" id="PS50005">
    <property type="entry name" value="TPR"/>
    <property type="match status" value="1"/>
</dbReference>
<dbReference type="EMBL" id="JAHSPG010000001">
    <property type="protein sequence ID" value="MBV4356032.1"/>
    <property type="molecule type" value="Genomic_DNA"/>
</dbReference>
<dbReference type="AlphaFoldDB" id="A0A9E2S6Z1"/>
<keyword evidence="2" id="KW-0175">Coiled coil</keyword>
<gene>
    <name evidence="5" type="ORF">KTO63_02660</name>
</gene>
<reference evidence="5" key="1">
    <citation type="submission" date="2021-06" db="EMBL/GenBank/DDBJ databases">
        <authorList>
            <person name="Huq M.A."/>
        </authorList>
    </citation>
    <scope>NUCLEOTIDE SEQUENCE</scope>
    <source>
        <strain evidence="5">MAH-26</strain>
    </source>
</reference>